<dbReference type="PANTHER" id="PTHR46615">
    <property type="entry name" value="ARYLSULFATASE K"/>
    <property type="match status" value="1"/>
</dbReference>
<dbReference type="PATRIC" id="fig|1698282.3.peg.399"/>
<dbReference type="GO" id="GO:0015024">
    <property type="term" value="F:glucuronate-2-sulfatase activity"/>
    <property type="evidence" value="ECO:0007669"/>
    <property type="project" value="TreeGrafter"/>
</dbReference>
<evidence type="ECO:0000313" key="3">
    <source>
        <dbReference type="Proteomes" id="UP000070491"/>
    </source>
</evidence>
<dbReference type="EMBL" id="LHYG01000009">
    <property type="protein sequence ID" value="KXB06246.1"/>
    <property type="molecule type" value="Genomic_DNA"/>
</dbReference>
<organism evidence="2 3">
    <name type="scientific">candidate division MSBL1 archaeon SCGC-AAA382F02</name>
    <dbReference type="NCBI Taxonomy" id="1698282"/>
    <lineage>
        <taxon>Archaea</taxon>
        <taxon>Methanobacteriati</taxon>
        <taxon>Methanobacteriota</taxon>
        <taxon>candidate division MSBL1</taxon>
    </lineage>
</organism>
<comment type="caution">
    <text evidence="2">The sequence shown here is derived from an EMBL/GenBank/DDBJ whole genome shotgun (WGS) entry which is preliminary data.</text>
</comment>
<keyword evidence="3" id="KW-1185">Reference proteome</keyword>
<dbReference type="Pfam" id="PF00884">
    <property type="entry name" value="Sulfatase"/>
    <property type="match status" value="1"/>
</dbReference>
<dbReference type="InterPro" id="IPR000917">
    <property type="entry name" value="Sulfatase_N"/>
</dbReference>
<dbReference type="InterPro" id="IPR017850">
    <property type="entry name" value="Alkaline_phosphatase_core_sf"/>
</dbReference>
<name>A0A133VII4_9EURY</name>
<accession>A0A133VII4</accession>
<dbReference type="InterPro" id="IPR051849">
    <property type="entry name" value="GAG-degrading_sulfatase"/>
</dbReference>
<dbReference type="SUPFAM" id="SSF53649">
    <property type="entry name" value="Alkaline phosphatase-like"/>
    <property type="match status" value="1"/>
</dbReference>
<dbReference type="Proteomes" id="UP000070491">
    <property type="component" value="Unassembled WGS sequence"/>
</dbReference>
<dbReference type="PANTHER" id="PTHR46615:SF1">
    <property type="entry name" value="ARYLSULFATASE K"/>
    <property type="match status" value="1"/>
</dbReference>
<proteinExistence type="predicted"/>
<evidence type="ECO:0000313" key="2">
    <source>
        <dbReference type="EMBL" id="KXB06246.1"/>
    </source>
</evidence>
<reference evidence="2 3" key="1">
    <citation type="journal article" date="2016" name="Sci. Rep.">
        <title>Metabolic traits of an uncultured archaeal lineage -MSBL1- from brine pools of the Red Sea.</title>
        <authorList>
            <person name="Mwirichia R."/>
            <person name="Alam I."/>
            <person name="Rashid M."/>
            <person name="Vinu M."/>
            <person name="Ba-Alawi W."/>
            <person name="Anthony Kamau A."/>
            <person name="Kamanda Ngugi D."/>
            <person name="Goker M."/>
            <person name="Klenk H.P."/>
            <person name="Bajic V."/>
            <person name="Stingl U."/>
        </authorList>
    </citation>
    <scope>NUCLEOTIDE SEQUENCE [LARGE SCALE GENOMIC DNA]</scope>
    <source>
        <strain evidence="2">SCGC-AAA382F02</strain>
    </source>
</reference>
<protein>
    <recommendedName>
        <fullName evidence="1">Sulfatase N-terminal domain-containing protein</fullName>
    </recommendedName>
</protein>
<feature type="domain" description="Sulfatase N-terminal" evidence="1">
    <location>
        <begin position="2"/>
        <end position="152"/>
    </location>
</feature>
<gene>
    <name evidence="2" type="ORF">AKJ53_00920</name>
</gene>
<evidence type="ECO:0000259" key="1">
    <source>
        <dbReference type="Pfam" id="PF00884"/>
    </source>
</evidence>
<dbReference type="GO" id="GO:0004065">
    <property type="term" value="F:arylsulfatase activity"/>
    <property type="evidence" value="ECO:0007669"/>
    <property type="project" value="TreeGrafter"/>
</dbReference>
<dbReference type="Gene3D" id="3.40.720.10">
    <property type="entry name" value="Alkaline Phosphatase, subunit A"/>
    <property type="match status" value="1"/>
</dbReference>
<sequence>MHFLDSHLPYEPPLNFQKFGRKNIFLPGILGKRIDFWSNWSEKRNHSLIGEKAFSSEEIKIMRDAYDNTLLFADYQIQKIFQMLIKKNLLQNTILIITADHGEMLGESGKFGHQLCLKEPLLHVPLIIYSPKIQQKKETNIIETKDIFNIVLYLSKNGFEISYPRRDYAYGEYKANKQFREDILKLDPKKFTSAEFIRTDKFKLVSYNRGNKKLFRLDGEEIEIDDEETKDIMEELLRRKKTQIEKSRISNTVKDRL</sequence>
<dbReference type="AlphaFoldDB" id="A0A133VII4"/>